<keyword evidence="2" id="KW-1185">Reference proteome</keyword>
<dbReference type="Proteomes" id="UP000003835">
    <property type="component" value="Unassembled WGS sequence"/>
</dbReference>
<reference evidence="1 2" key="1">
    <citation type="submission" date="2008-07" db="EMBL/GenBank/DDBJ databases">
        <authorList>
            <person name="Tandeau de Marsac N."/>
            <person name="Ferriera S."/>
            <person name="Johnson J."/>
            <person name="Kravitz S."/>
            <person name="Beeson K."/>
            <person name="Sutton G."/>
            <person name="Rogers Y.-H."/>
            <person name="Friedman R."/>
            <person name="Frazier M."/>
            <person name="Venter J.C."/>
        </authorList>
    </citation>
    <scope>NUCLEOTIDE SEQUENCE [LARGE SCALE GENOMIC DNA]</scope>
    <source>
        <strain evidence="1 2">PCC 7420</strain>
    </source>
</reference>
<dbReference type="AlphaFoldDB" id="B4VTK0"/>
<accession>B4VTK0</accession>
<organism evidence="1 2">
    <name type="scientific">Coleofasciculus chthonoplastes PCC 7420</name>
    <dbReference type="NCBI Taxonomy" id="118168"/>
    <lineage>
        <taxon>Bacteria</taxon>
        <taxon>Bacillati</taxon>
        <taxon>Cyanobacteriota</taxon>
        <taxon>Cyanophyceae</taxon>
        <taxon>Coleofasciculales</taxon>
        <taxon>Coleofasciculaceae</taxon>
        <taxon>Coleofasciculus</taxon>
    </lineage>
</organism>
<dbReference type="OrthoDB" id="518124at2"/>
<dbReference type="RefSeq" id="WP_006101961.1">
    <property type="nucleotide sequence ID" value="NZ_DS989852.1"/>
</dbReference>
<sequence length="211" mass="23337">MAYSSFTLAKVKEDFGLTVDETQNLFADVPGIQPSELLTLNLAESIALATAIDTEKARSEFIIAPVLSEVRRQVNYQISLFSGTDFNVDIEKGLQGYCDFILSCSAEQFYINAPVITIAEAKNEKIPSGFGQCIAEMVAAQIFNQRAGNKIDKIYGAVTTGTVWRFLVLEERTVLIDQLEYYIKEVDKILAILLQPIQAYLSKSTGGNEIC</sequence>
<protein>
    <submittedName>
        <fullName evidence="1">Uncharacterized protein</fullName>
    </submittedName>
</protein>
<dbReference type="EMBL" id="DS989852">
    <property type="protein sequence ID" value="EDX74630.1"/>
    <property type="molecule type" value="Genomic_DNA"/>
</dbReference>
<dbReference type="eggNOG" id="ENOG502ZW30">
    <property type="taxonomic scope" value="Bacteria"/>
</dbReference>
<evidence type="ECO:0000313" key="1">
    <source>
        <dbReference type="EMBL" id="EDX74630.1"/>
    </source>
</evidence>
<gene>
    <name evidence="1" type="ORF">MC7420_6108</name>
</gene>
<dbReference type="STRING" id="118168.MC7420_6108"/>
<proteinExistence type="predicted"/>
<dbReference type="HOGENOM" id="CLU_084165_1_0_3"/>
<evidence type="ECO:0000313" key="2">
    <source>
        <dbReference type="Proteomes" id="UP000003835"/>
    </source>
</evidence>
<name>B4VTK0_9CYAN</name>